<comment type="subcellular location">
    <subcellularLocation>
        <location evidence="2">Cytoplasm</location>
    </subcellularLocation>
</comment>
<evidence type="ECO:0000259" key="11">
    <source>
        <dbReference type="Pfam" id="PF00931"/>
    </source>
</evidence>
<name>A0A6P6S3Y8_COFAR</name>
<dbReference type="GO" id="GO:0051607">
    <property type="term" value="P:defense response to virus"/>
    <property type="evidence" value="ECO:0007669"/>
    <property type="project" value="UniProtKB-ARBA"/>
</dbReference>
<evidence type="ECO:0000256" key="5">
    <source>
        <dbReference type="ARBA" id="ARBA00022614"/>
    </source>
</evidence>
<dbReference type="InterPro" id="IPR058922">
    <property type="entry name" value="WHD_DRP"/>
</dbReference>
<organism evidence="15 16">
    <name type="scientific">Coffea arabica</name>
    <name type="common">Arabian coffee</name>
    <dbReference type="NCBI Taxonomy" id="13443"/>
    <lineage>
        <taxon>Eukaryota</taxon>
        <taxon>Viridiplantae</taxon>
        <taxon>Streptophyta</taxon>
        <taxon>Embryophyta</taxon>
        <taxon>Tracheophyta</taxon>
        <taxon>Spermatophyta</taxon>
        <taxon>Magnoliopsida</taxon>
        <taxon>eudicotyledons</taxon>
        <taxon>Gunneridae</taxon>
        <taxon>Pentapetalae</taxon>
        <taxon>asterids</taxon>
        <taxon>lamiids</taxon>
        <taxon>Gentianales</taxon>
        <taxon>Rubiaceae</taxon>
        <taxon>Ixoroideae</taxon>
        <taxon>Gardenieae complex</taxon>
        <taxon>Bertiereae - Coffeeae clade</taxon>
        <taxon>Coffeeae</taxon>
        <taxon>Coffea</taxon>
    </lineage>
</organism>
<dbReference type="SUPFAM" id="SSF52540">
    <property type="entry name" value="P-loop containing nucleoside triphosphate hydrolases"/>
    <property type="match status" value="1"/>
</dbReference>
<keyword evidence="10" id="KW-0067">ATP-binding</keyword>
<evidence type="ECO:0000313" key="15">
    <source>
        <dbReference type="Proteomes" id="UP001652660"/>
    </source>
</evidence>
<keyword evidence="8" id="KW-0547">Nucleotide-binding</keyword>
<dbReference type="InterPro" id="IPR002182">
    <property type="entry name" value="NB-ARC"/>
</dbReference>
<dbReference type="InterPro" id="IPR055414">
    <property type="entry name" value="LRR_R13L4/SHOC2-like"/>
</dbReference>
<dbReference type="Gene3D" id="3.80.10.10">
    <property type="entry name" value="Ribonuclease Inhibitor"/>
    <property type="match status" value="1"/>
</dbReference>
<dbReference type="SUPFAM" id="SSF52058">
    <property type="entry name" value="L domain-like"/>
    <property type="match status" value="1"/>
</dbReference>
<keyword evidence="15" id="KW-1185">Reference proteome</keyword>
<sequence length="1258" mass="143529">MASSSLTCISSILDDMQLLENKCPDYTDHDFASLKGGLRILRPFLMSARKWGNNDDENLAALLLGTEAAISKTGEKIHSFCLRLELEGRVSANDLRTLVFDCMADFPSDEDIKGWYFVFSYRSLKQSSNNSLMKTEDLIEFMDYLLESFRDDHYDIGVLFEAVEGPTEGLEEKLAFLKNFISFVALHGIKDEQLGPLLAHTELIAVNAACLSYWSCFGADDELYLSIRDATMEGLQKIIPVESHVHETCVQALIASKLSARSYVEADEQILREIIDSLLCNIWWMLKSGTCRMISIKDQLQMLCDGLRSLRTILKEKEKPNKFNEKMRDLTGLVICDAGLVFLTLSLNAINDGWVKEMDLVPLDLLERIKLIKATIAEECPGTSPFNFPKTNELGFVDSLLKYMMDLKSPEAGTAALVNHRVQTVQEELAFFPSFLGKIVDLCNEDEELQSLWDRVVYLAYRVEFLVDSLLVGDIVDSSSISFDSIVEEIKIIKSEALKISDSKRLDVKVKEVTKTLNHQPSPVFKPTINDLVVGIEDEAASIINRLRRGSNQVQIVPIVGMPGLGKTTLAKKVYNDSNVMSHFHVRAWCTVSQDYHNKHMLLQILTSLDSKLPDKYFEMSEEDLALEVKKRLQKNRYLIILDDIWETEAWNGLQATFPDNGDGSRVIFTSRYHDIAPQDKLDKEPHRLRPLTHDESWDLLTKELFPGNLPPPELCELQMQIVEICQGLPLTIIILAGILKNVDRQGWKEVVESLSSSVVSSTEQCTATLELSYNNLADNLKPCFLYFGAFPEDHEHNLDKLIWLWVAEGFAQKSQFKSAEDVADDYIMDLISRSLITVSKRRSTGGIKTCSIHDLLHEFCVRRAREEKFFQRVSGYDELQAFSMQHNLRRLCIHSEPEHFCKSRLFAPTIRSLLFFSHDERYKKKMFHLSLIFGIFKLVRVLDLSHISLGSTLPRELEFLVQLSYLAVLGTMKSIPSSIANLTNLETFIVGTFSRIVSLPDTIWNMKKLRHLHIRRRYRYYSTFRLPTNNLDDAAELCNLVTFSDAILSSWENVDKILRKLPNIRKLKCSIELLESDYPASGASDKILVLDFLSQLESLTLKAKGYVQCQFEFQFSSTIKKLTLSRFYFPWSKISAIENLPNLEVLKLLRGAFEGEEWNMEEEGFPKVSFLKLASLDIVKWTAFECEECFPSLRKLILEDCHYLEEIPPCLGNSSLEIIEVSDCPYSASFIKPLKEEQMDLGNTHLKICISSREMDD</sequence>
<dbReference type="FunFam" id="1.10.10.10:FF:000322">
    <property type="entry name" value="Probable disease resistance protein At1g63360"/>
    <property type="match status" value="1"/>
</dbReference>
<evidence type="ECO:0000256" key="9">
    <source>
        <dbReference type="ARBA" id="ARBA00022821"/>
    </source>
</evidence>
<dbReference type="Gene3D" id="3.40.50.300">
    <property type="entry name" value="P-loop containing nucleotide triphosphate hydrolases"/>
    <property type="match status" value="1"/>
</dbReference>
<feature type="domain" description="NB-ARC" evidence="11">
    <location>
        <begin position="537"/>
        <end position="709"/>
    </location>
</feature>
<dbReference type="GO" id="GO:0005524">
    <property type="term" value="F:ATP binding"/>
    <property type="evidence" value="ECO:0007669"/>
    <property type="project" value="UniProtKB-KW"/>
</dbReference>
<accession>A0A6P6S3Y8</accession>
<keyword evidence="9" id="KW-0611">Plant defense</keyword>
<evidence type="ECO:0000259" key="13">
    <source>
        <dbReference type="Pfam" id="PF23559"/>
    </source>
</evidence>
<proteinExistence type="inferred from homology"/>
<dbReference type="PANTHER" id="PTHR23155">
    <property type="entry name" value="DISEASE RESISTANCE PROTEIN RP"/>
    <property type="match status" value="1"/>
</dbReference>
<dbReference type="FunFam" id="3.40.50.300:FF:001091">
    <property type="entry name" value="Probable disease resistance protein At1g61300"/>
    <property type="match status" value="1"/>
</dbReference>
<keyword evidence="5" id="KW-0433">Leucine-rich repeat</keyword>
<dbReference type="OrthoDB" id="1935686at2759"/>
<protein>
    <submittedName>
        <fullName evidence="16">Late blight resistance protein homolog R1A-3</fullName>
    </submittedName>
</protein>
<evidence type="ECO:0000256" key="7">
    <source>
        <dbReference type="ARBA" id="ARBA00022737"/>
    </source>
</evidence>
<dbReference type="Gene3D" id="1.10.10.10">
    <property type="entry name" value="Winged helix-like DNA-binding domain superfamily/Winged helix DNA-binding domain"/>
    <property type="match status" value="1"/>
</dbReference>
<dbReference type="InterPro" id="IPR044974">
    <property type="entry name" value="Disease_R_plants"/>
</dbReference>
<evidence type="ECO:0000256" key="6">
    <source>
        <dbReference type="ARBA" id="ARBA00022667"/>
    </source>
</evidence>
<dbReference type="Pfam" id="PF12061">
    <property type="entry name" value="NB-LRR"/>
    <property type="match status" value="1"/>
</dbReference>
<dbReference type="PANTHER" id="PTHR23155:SF1152">
    <property type="entry name" value="AAA+ ATPASE DOMAIN-CONTAINING PROTEIN"/>
    <property type="match status" value="1"/>
</dbReference>
<evidence type="ECO:0000259" key="12">
    <source>
        <dbReference type="Pfam" id="PF12061"/>
    </source>
</evidence>
<keyword evidence="7" id="KW-0677">Repeat</keyword>
<comment type="similarity">
    <text evidence="3">Belongs to the disease resistance NB-LRR family.</text>
</comment>
<evidence type="ECO:0000256" key="8">
    <source>
        <dbReference type="ARBA" id="ARBA00022741"/>
    </source>
</evidence>
<dbReference type="InterPro" id="IPR042197">
    <property type="entry name" value="Apaf_helical"/>
</dbReference>
<keyword evidence="6" id="KW-0381">Hypersensitive response</keyword>
<evidence type="ECO:0000256" key="3">
    <source>
        <dbReference type="ARBA" id="ARBA00008894"/>
    </source>
</evidence>
<evidence type="ECO:0000256" key="1">
    <source>
        <dbReference type="ARBA" id="ARBA00002074"/>
    </source>
</evidence>
<feature type="domain" description="Disease resistance protein winged helix" evidence="13">
    <location>
        <begin position="791"/>
        <end position="860"/>
    </location>
</feature>
<dbReference type="InterPro" id="IPR032675">
    <property type="entry name" value="LRR_dom_sf"/>
</dbReference>
<dbReference type="GO" id="GO:0043531">
    <property type="term" value="F:ADP binding"/>
    <property type="evidence" value="ECO:0007669"/>
    <property type="project" value="InterPro"/>
</dbReference>
<gene>
    <name evidence="16" type="primary">LOC113687498</name>
</gene>
<dbReference type="Gene3D" id="1.10.8.430">
    <property type="entry name" value="Helical domain of apoptotic protease-activating factors"/>
    <property type="match status" value="1"/>
</dbReference>
<dbReference type="Pfam" id="PF00931">
    <property type="entry name" value="NB-ARC"/>
    <property type="match status" value="1"/>
</dbReference>
<evidence type="ECO:0000259" key="14">
    <source>
        <dbReference type="Pfam" id="PF23598"/>
    </source>
</evidence>
<dbReference type="GO" id="GO:0005737">
    <property type="term" value="C:cytoplasm"/>
    <property type="evidence" value="ECO:0007669"/>
    <property type="project" value="UniProtKB-SubCell"/>
</dbReference>
<dbReference type="InterPro" id="IPR027417">
    <property type="entry name" value="P-loop_NTPase"/>
</dbReference>
<evidence type="ECO:0000256" key="4">
    <source>
        <dbReference type="ARBA" id="ARBA00022490"/>
    </source>
</evidence>
<dbReference type="AlphaFoldDB" id="A0A6P6S3Y8"/>
<dbReference type="Pfam" id="PF23559">
    <property type="entry name" value="WHD_DRP"/>
    <property type="match status" value="1"/>
</dbReference>
<dbReference type="GO" id="GO:0009626">
    <property type="term" value="P:plant-type hypersensitive response"/>
    <property type="evidence" value="ECO:0007669"/>
    <property type="project" value="UniProtKB-KW"/>
</dbReference>
<evidence type="ECO:0000256" key="2">
    <source>
        <dbReference type="ARBA" id="ARBA00004496"/>
    </source>
</evidence>
<evidence type="ECO:0000313" key="16">
    <source>
        <dbReference type="RefSeq" id="XP_027060898.1"/>
    </source>
</evidence>
<comment type="function">
    <text evidence="1">Confers resistance to late blight (Phytophthora infestans) races carrying the avirulence gene Avr1. Resistance proteins guard the plant against pathogens that contain an appropriate avirulence protein via an indirect interaction with this avirulence protein. That triggers a defense system including the hypersensitive response, which restricts the pathogen growth.</text>
</comment>
<dbReference type="InterPro" id="IPR036388">
    <property type="entry name" value="WH-like_DNA-bd_sf"/>
</dbReference>
<keyword evidence="4" id="KW-0963">Cytoplasm</keyword>
<feature type="domain" description="Late blight resistance protein R1A-like N-terminal" evidence="12">
    <location>
        <begin position="117"/>
        <end position="376"/>
    </location>
</feature>
<reference evidence="16" key="2">
    <citation type="submission" date="2025-08" db="UniProtKB">
        <authorList>
            <consortium name="RefSeq"/>
        </authorList>
    </citation>
    <scope>IDENTIFICATION</scope>
    <source>
        <tissue evidence="16">Leaves</tissue>
    </source>
</reference>
<evidence type="ECO:0000256" key="10">
    <source>
        <dbReference type="ARBA" id="ARBA00022840"/>
    </source>
</evidence>
<dbReference type="GeneID" id="113687498"/>
<dbReference type="PRINTS" id="PR00364">
    <property type="entry name" value="DISEASERSIST"/>
</dbReference>
<dbReference type="Proteomes" id="UP001652660">
    <property type="component" value="Chromosome 5e"/>
</dbReference>
<dbReference type="InterPro" id="IPR021929">
    <property type="entry name" value="R1A-like_N"/>
</dbReference>
<reference evidence="15" key="1">
    <citation type="journal article" date="2025" name="Foods">
        <title>Unveiling the Microbial Signatures of Arabica Coffee Cherries: Insights into Ripeness Specific Diversity, Functional Traits, and Implications for Quality and Safety.</title>
        <authorList>
            <consortium name="RefSeq"/>
            <person name="Tenea G.N."/>
            <person name="Cifuentes V."/>
            <person name="Reyes P."/>
            <person name="Cevallos-Vallejos M."/>
        </authorList>
    </citation>
    <scope>NUCLEOTIDE SEQUENCE [LARGE SCALE GENOMIC DNA]</scope>
</reference>
<dbReference type="RefSeq" id="XP_027060898.1">
    <property type="nucleotide sequence ID" value="XM_027205097.1"/>
</dbReference>
<feature type="domain" description="Disease resistance R13L4/SHOC-2-like LRR" evidence="14">
    <location>
        <begin position="911"/>
        <end position="1204"/>
    </location>
</feature>
<dbReference type="Pfam" id="PF23598">
    <property type="entry name" value="LRR_14"/>
    <property type="match status" value="1"/>
</dbReference>